<dbReference type="EMBL" id="BAEO01000027">
    <property type="protein sequence ID" value="GAC19128.1"/>
    <property type="molecule type" value="Genomic_DNA"/>
</dbReference>
<evidence type="ECO:0000313" key="1">
    <source>
        <dbReference type="EMBL" id="GAC19128.1"/>
    </source>
</evidence>
<sequence>MNWQLKHQLTSVSVPTQIMPSLYRKMVTHLSDLIPAVEPSDQ</sequence>
<organism evidence="1 2">
    <name type="scientific">Paraglaciecola arctica BSs20135</name>
    <dbReference type="NCBI Taxonomy" id="493475"/>
    <lineage>
        <taxon>Bacteria</taxon>
        <taxon>Pseudomonadati</taxon>
        <taxon>Pseudomonadota</taxon>
        <taxon>Gammaproteobacteria</taxon>
        <taxon>Alteromonadales</taxon>
        <taxon>Alteromonadaceae</taxon>
        <taxon>Paraglaciecola</taxon>
    </lineage>
</organism>
<reference evidence="1 2" key="1">
    <citation type="journal article" date="2017" name="Antonie Van Leeuwenhoek">
        <title>Rhizobium rhizosphaerae sp. nov., a novel species isolated from rice rhizosphere.</title>
        <authorList>
            <person name="Zhao J.J."/>
            <person name="Zhang J."/>
            <person name="Zhang R.J."/>
            <person name="Zhang C.W."/>
            <person name="Yin H.Q."/>
            <person name="Zhang X.X."/>
        </authorList>
    </citation>
    <scope>NUCLEOTIDE SEQUENCE [LARGE SCALE GENOMIC DNA]</scope>
    <source>
        <strain evidence="1 2">BSs20135</strain>
    </source>
</reference>
<accession>K6YR50</accession>
<gene>
    <name evidence="1" type="ORF">GARC_2161</name>
</gene>
<keyword evidence="2" id="KW-1185">Reference proteome</keyword>
<evidence type="ECO:0000313" key="2">
    <source>
        <dbReference type="Proteomes" id="UP000006327"/>
    </source>
</evidence>
<name>K6YR50_9ALTE</name>
<comment type="caution">
    <text evidence="1">The sequence shown here is derived from an EMBL/GenBank/DDBJ whole genome shotgun (WGS) entry which is preliminary data.</text>
</comment>
<protein>
    <submittedName>
        <fullName evidence="1">Uncharacterized protein</fullName>
    </submittedName>
</protein>
<dbReference type="Proteomes" id="UP000006327">
    <property type="component" value="Unassembled WGS sequence"/>
</dbReference>
<dbReference type="AlphaFoldDB" id="K6YR50"/>
<proteinExistence type="predicted"/>